<dbReference type="PANTHER" id="PTHR37984:SF5">
    <property type="entry name" value="PROTEIN NYNRIN-LIKE"/>
    <property type="match status" value="1"/>
</dbReference>
<dbReference type="OrthoDB" id="444601at2759"/>
<dbReference type="InterPro" id="IPR008042">
    <property type="entry name" value="Retrotrans_Pao"/>
</dbReference>
<dbReference type="Gene3D" id="3.10.10.10">
    <property type="entry name" value="HIV Type 1 Reverse Transcriptase, subunit A, domain 1"/>
    <property type="match status" value="1"/>
</dbReference>
<evidence type="ECO:0000256" key="6">
    <source>
        <dbReference type="ARBA" id="ARBA00022918"/>
    </source>
</evidence>
<dbReference type="Pfam" id="PF05380">
    <property type="entry name" value="Peptidase_A17"/>
    <property type="match status" value="1"/>
</dbReference>
<evidence type="ECO:0000313" key="10">
    <source>
        <dbReference type="EMBL" id="KAF4670395.1"/>
    </source>
</evidence>
<dbReference type="InterPro" id="IPR036397">
    <property type="entry name" value="RNaseH_sf"/>
</dbReference>
<dbReference type="EMBL" id="JAAPAO010000153">
    <property type="protein sequence ID" value="KAF4670395.1"/>
    <property type="molecule type" value="Genomic_DNA"/>
</dbReference>
<dbReference type="SUPFAM" id="SSF56672">
    <property type="entry name" value="DNA/RNA polymerases"/>
    <property type="match status" value="1"/>
</dbReference>
<dbReference type="PROSITE" id="PS00141">
    <property type="entry name" value="ASP_PROTEASE"/>
    <property type="match status" value="1"/>
</dbReference>
<keyword evidence="4" id="KW-0255">Endonuclease</keyword>
<dbReference type="PROSITE" id="PS50994">
    <property type="entry name" value="INTEGRASE"/>
    <property type="match status" value="1"/>
</dbReference>
<feature type="compositionally biased region" description="Basic and acidic residues" evidence="7">
    <location>
        <begin position="314"/>
        <end position="327"/>
    </location>
</feature>
<evidence type="ECO:0000259" key="8">
    <source>
        <dbReference type="PROSITE" id="PS50175"/>
    </source>
</evidence>
<feature type="compositionally biased region" description="Polar residues" evidence="7">
    <location>
        <begin position="285"/>
        <end position="308"/>
    </location>
</feature>
<sequence>MAPSSTTSITLRYIKLPNKDKYVPVHVLRSTESGHALFVIIEAQYATVSAQLLGDTVQYFHLANRPFLGAWIASSYKTQWRNSTDTIPLGKALPLTGGALSPEDVPVDIELPPAPEKFLKDPVDSNIKELTSFPAYSVRPSPASPTAPVVSEAAPVSTSGVYFEEPLFVVLPTHEAPVDGKTVPSETELVQTLYRWNSLLMGEKQSLSEYLKLFEDTRYQVERLQGARFDERVLKHKLLMTLPTVHREVGLAKMTSLGYLDLLHELIQLDRVRQLANAHRKTGHIPTNSKTINAVDNLAPTQSAPENRQQPRRGGKEGSKAVDEKTKSPTTTLTFENVLIAGTTTPVSTSPLRSTTVRVLSINGSVPITGLIDTGAEMTAISQNTMETLIREGVEVPQPKAYCTALMADGKPIRDCPIHDLVFIHGPNQISAPVVVIKDLSKDVLVSAHLFRQFTNPTIWLFSSVGDRLFNVGSLNPELKALWEAFYHRLTTSTLTPTDTSQIVDASIDDDTQSKPICLLNTSPDSAEEVTASFTHSSPVVYGITLKNISDRHNEEQLSGGLHAVSVVNADIDNLPDASTASTPINRYQHRIKWLKPKPANNVQALRNVAERLEQRLRRDGIFELYDAEIEKFKQKGYIKPVPSSYAKFCLNHFPVVRKHGNELSSMKVRPVFDGSSLRGIVSPNLTDCDKQHVTSSIYLLRRFAFCVSCDFQAAFLQVEYEVEEDCRYLCFWWRGVLYSYQRVLFGLPDSPSALIHALDDNLSTSREELRRVVSVDGVGNYGVRILMDDLSVGASCPALAQQVLSIVLKNASERGFEENEAKRVNYNNAEKSGSMLGYHWSCVDDTLTISAVRKSDNIPNLRRVDDYRRYIATFFDPCGFYLEHMMKARLHLQQAALSGKDAALTSKQQTVIQEWYSTLARARALQRQLYPKNDEYNTIVAYIDASNKASAIVVETVAGSRIWARGFVTPVDAKPTAPRMELDALCTASGLLKDFMVDIADYWGATRLIICTDSEVNLARLRKSPTAIKTPAELVKQRRLIKVRNNIHELQQKTGIQVVVTHIEGTLNPADPPSRGRLSDDSTVDFKLSYISQLRSLLDTVSIFDLGSLTSFYHVPHDYEPLPIPCKIDPKGDRVINSVDNLNINQHDGTERSSYEPDDIARILHQQQRRAQVFREWQRNTLDLGTPDHEQDPILSPLIAVVGEAQRRYGLDRLLQAPFTAIDENDYVVRKCRQDTNGMVHSQYVVPPREHALQRLIIKSIHGKSHHGVNATYNELVKNYHWPSMRRMVARMVTACGQCIKTRPRQLAAQGSLSKKIDRVPWSSVGIDHCGAYDNNGDKQKYLVVCTDLLTGFIDAEPTTSTNGVQLVTAVKRIFARRGTPRRICSDRGKAYLSGVFRLFTSSINIQHHLIPPGSPRYGGKWERSHGPLNENLKFLRSTKPRVDWRTVVAEAVSLSNARPRWSTISSWDLLHTYPQDQSKKCAPLPGGLLDEWIEGQWEDDRARTRERLGDKSKKVHIGDKVYLRTPSPHKLGELARGPYVVEEIKGHTYFLRELSTNRRLQQPLYKLITTI</sequence>
<dbReference type="InterPro" id="IPR043128">
    <property type="entry name" value="Rev_trsase/Diguanyl_cyclase"/>
</dbReference>
<gene>
    <name evidence="10" type="ORF">FOL47_002072</name>
</gene>
<keyword evidence="1" id="KW-0808">Transferase</keyword>
<evidence type="ECO:0000256" key="3">
    <source>
        <dbReference type="ARBA" id="ARBA00022722"/>
    </source>
</evidence>
<dbReference type="InterPro" id="IPR043502">
    <property type="entry name" value="DNA/RNA_pol_sf"/>
</dbReference>
<keyword evidence="6" id="KW-0695">RNA-directed DNA polymerase</keyword>
<dbReference type="GO" id="GO:0015074">
    <property type="term" value="P:DNA integration"/>
    <property type="evidence" value="ECO:0007669"/>
    <property type="project" value="InterPro"/>
</dbReference>
<dbReference type="Gene3D" id="1.10.340.70">
    <property type="match status" value="1"/>
</dbReference>
<protein>
    <recommendedName>
        <fullName evidence="12">Endonuclease</fullName>
    </recommendedName>
</protein>
<feature type="domain" description="Integrase catalytic" evidence="9">
    <location>
        <begin position="1318"/>
        <end position="1484"/>
    </location>
</feature>
<evidence type="ECO:0000256" key="2">
    <source>
        <dbReference type="ARBA" id="ARBA00022695"/>
    </source>
</evidence>
<dbReference type="InterPro" id="IPR041588">
    <property type="entry name" value="Integrase_H2C2"/>
</dbReference>
<evidence type="ECO:0000256" key="4">
    <source>
        <dbReference type="ARBA" id="ARBA00022759"/>
    </source>
</evidence>
<reference evidence="10 11" key="1">
    <citation type="submission" date="2020-04" db="EMBL/GenBank/DDBJ databases">
        <title>Perkinsus chesapeaki whole genome sequence.</title>
        <authorList>
            <person name="Bogema D.R."/>
        </authorList>
    </citation>
    <scope>NUCLEOTIDE SEQUENCE [LARGE SCALE GENOMIC DNA]</scope>
    <source>
        <strain evidence="10">ATCC PRA-425</strain>
    </source>
</reference>
<dbReference type="Gene3D" id="3.30.420.10">
    <property type="entry name" value="Ribonuclease H-like superfamily/Ribonuclease H"/>
    <property type="match status" value="1"/>
</dbReference>
<dbReference type="Proteomes" id="UP000591131">
    <property type="component" value="Unassembled WGS sequence"/>
</dbReference>
<evidence type="ECO:0008006" key="12">
    <source>
        <dbReference type="Google" id="ProtNLM"/>
    </source>
</evidence>
<dbReference type="InterPro" id="IPR050951">
    <property type="entry name" value="Retrovirus_Pol_polyprotein"/>
</dbReference>
<organism evidence="10 11">
    <name type="scientific">Perkinsus chesapeaki</name>
    <name type="common">Clam parasite</name>
    <name type="synonym">Perkinsus andrewsi</name>
    <dbReference type="NCBI Taxonomy" id="330153"/>
    <lineage>
        <taxon>Eukaryota</taxon>
        <taxon>Sar</taxon>
        <taxon>Alveolata</taxon>
        <taxon>Perkinsozoa</taxon>
        <taxon>Perkinsea</taxon>
        <taxon>Perkinsida</taxon>
        <taxon>Perkinsidae</taxon>
        <taxon>Perkinsus</taxon>
    </lineage>
</organism>
<dbReference type="InterPro" id="IPR001995">
    <property type="entry name" value="Peptidase_A2_cat"/>
</dbReference>
<keyword evidence="11" id="KW-1185">Reference proteome</keyword>
<keyword evidence="3" id="KW-0540">Nuclease</keyword>
<dbReference type="PANTHER" id="PTHR37984">
    <property type="entry name" value="PROTEIN CBG26694"/>
    <property type="match status" value="1"/>
</dbReference>
<dbReference type="CDD" id="cd00303">
    <property type="entry name" value="retropepsin_like"/>
    <property type="match status" value="1"/>
</dbReference>
<evidence type="ECO:0000256" key="7">
    <source>
        <dbReference type="SAM" id="MobiDB-lite"/>
    </source>
</evidence>
<evidence type="ECO:0000256" key="1">
    <source>
        <dbReference type="ARBA" id="ARBA00022679"/>
    </source>
</evidence>
<proteinExistence type="predicted"/>
<comment type="caution">
    <text evidence="10">The sequence shown here is derived from an EMBL/GenBank/DDBJ whole genome shotgun (WGS) entry which is preliminary data.</text>
</comment>
<dbReference type="SUPFAM" id="SSF53098">
    <property type="entry name" value="Ribonuclease H-like"/>
    <property type="match status" value="1"/>
</dbReference>
<keyword evidence="2" id="KW-0548">Nucleotidyltransferase</keyword>
<dbReference type="Gene3D" id="2.40.70.10">
    <property type="entry name" value="Acid Proteases"/>
    <property type="match status" value="1"/>
</dbReference>
<evidence type="ECO:0000256" key="5">
    <source>
        <dbReference type="ARBA" id="ARBA00022801"/>
    </source>
</evidence>
<feature type="domain" description="Peptidase A2" evidence="8">
    <location>
        <begin position="368"/>
        <end position="384"/>
    </location>
</feature>
<accession>A0A7J6MFX8</accession>
<dbReference type="GO" id="GO:0006508">
    <property type="term" value="P:proteolysis"/>
    <property type="evidence" value="ECO:0007669"/>
    <property type="project" value="InterPro"/>
</dbReference>
<keyword evidence="5" id="KW-0378">Hydrolase</keyword>
<name>A0A7J6MFX8_PERCH</name>
<evidence type="ECO:0000313" key="11">
    <source>
        <dbReference type="Proteomes" id="UP000591131"/>
    </source>
</evidence>
<dbReference type="GO" id="GO:0003964">
    <property type="term" value="F:RNA-directed DNA polymerase activity"/>
    <property type="evidence" value="ECO:0007669"/>
    <property type="project" value="UniProtKB-KW"/>
</dbReference>
<evidence type="ECO:0000259" key="9">
    <source>
        <dbReference type="PROSITE" id="PS50994"/>
    </source>
</evidence>
<dbReference type="InterPro" id="IPR001584">
    <property type="entry name" value="Integrase_cat-core"/>
</dbReference>
<dbReference type="GO" id="GO:0003676">
    <property type="term" value="F:nucleic acid binding"/>
    <property type="evidence" value="ECO:0007669"/>
    <property type="project" value="InterPro"/>
</dbReference>
<dbReference type="Pfam" id="PF17921">
    <property type="entry name" value="Integrase_H2C2"/>
    <property type="match status" value="1"/>
</dbReference>
<dbReference type="PROSITE" id="PS50175">
    <property type="entry name" value="ASP_PROT_RETROV"/>
    <property type="match status" value="1"/>
</dbReference>
<dbReference type="GO" id="GO:0004519">
    <property type="term" value="F:endonuclease activity"/>
    <property type="evidence" value="ECO:0007669"/>
    <property type="project" value="UniProtKB-KW"/>
</dbReference>
<dbReference type="InterPro" id="IPR021109">
    <property type="entry name" value="Peptidase_aspartic_dom_sf"/>
</dbReference>
<feature type="region of interest" description="Disordered" evidence="7">
    <location>
        <begin position="280"/>
        <end position="328"/>
    </location>
</feature>
<dbReference type="GO" id="GO:0004190">
    <property type="term" value="F:aspartic-type endopeptidase activity"/>
    <property type="evidence" value="ECO:0007669"/>
    <property type="project" value="InterPro"/>
</dbReference>
<dbReference type="Pfam" id="PF00665">
    <property type="entry name" value="rve"/>
    <property type="match status" value="1"/>
</dbReference>
<dbReference type="InterPro" id="IPR012337">
    <property type="entry name" value="RNaseH-like_sf"/>
</dbReference>
<dbReference type="Gene3D" id="3.30.70.270">
    <property type="match status" value="1"/>
</dbReference>
<dbReference type="InterPro" id="IPR001969">
    <property type="entry name" value="Aspartic_peptidase_AS"/>
</dbReference>